<comment type="caution">
    <text evidence="1">The sequence shown here is derived from an EMBL/GenBank/DDBJ whole genome shotgun (WGS) entry which is preliminary data.</text>
</comment>
<dbReference type="EMBL" id="BQNB010019304">
    <property type="protein sequence ID" value="GJT83910.1"/>
    <property type="molecule type" value="Genomic_DNA"/>
</dbReference>
<dbReference type="Proteomes" id="UP001151760">
    <property type="component" value="Unassembled WGS sequence"/>
</dbReference>
<reference evidence="1" key="1">
    <citation type="journal article" date="2022" name="Int. J. Mol. Sci.">
        <title>Draft Genome of Tanacetum Coccineum: Genomic Comparison of Closely Related Tanacetum-Family Plants.</title>
        <authorList>
            <person name="Yamashiro T."/>
            <person name="Shiraishi A."/>
            <person name="Nakayama K."/>
            <person name="Satake H."/>
        </authorList>
    </citation>
    <scope>NUCLEOTIDE SEQUENCE</scope>
</reference>
<protein>
    <submittedName>
        <fullName evidence="1">Uncharacterized protein</fullName>
    </submittedName>
</protein>
<evidence type="ECO:0000313" key="2">
    <source>
        <dbReference type="Proteomes" id="UP001151760"/>
    </source>
</evidence>
<organism evidence="1 2">
    <name type="scientific">Tanacetum coccineum</name>
    <dbReference type="NCBI Taxonomy" id="301880"/>
    <lineage>
        <taxon>Eukaryota</taxon>
        <taxon>Viridiplantae</taxon>
        <taxon>Streptophyta</taxon>
        <taxon>Embryophyta</taxon>
        <taxon>Tracheophyta</taxon>
        <taxon>Spermatophyta</taxon>
        <taxon>Magnoliopsida</taxon>
        <taxon>eudicotyledons</taxon>
        <taxon>Gunneridae</taxon>
        <taxon>Pentapetalae</taxon>
        <taxon>asterids</taxon>
        <taxon>campanulids</taxon>
        <taxon>Asterales</taxon>
        <taxon>Asteraceae</taxon>
        <taxon>Asteroideae</taxon>
        <taxon>Anthemideae</taxon>
        <taxon>Anthemidinae</taxon>
        <taxon>Tanacetum</taxon>
    </lineage>
</organism>
<gene>
    <name evidence="1" type="ORF">Tco_1058252</name>
</gene>
<sequence length="276" mass="31230">MWSVSGRLTISSSVGRGSGLVHVGGVFGCRASSGVIIGVATGEVGGDSSGVVGDHPKGVIDRIRIDAFWERCNRPINCVYVCSFAWNTKNIRKTVERKNDFLVFDDKGNRDCLVNVLSDPNTIVEFKDKQWTNFFVDMQKTIKVDGEKDLGNVGIIKEGWINDSTFMKEASFEVFKYGSFIVRETLGTVMHGDIVGGVLVVFMNDFRHFEPKRIISTNNTKDRENNGNVKHQDKEQISMREFEYRIEEHYERDDDDDHDGLKIYEMISIDEGFFGD</sequence>
<dbReference type="PROSITE" id="PS51257">
    <property type="entry name" value="PROKAR_LIPOPROTEIN"/>
    <property type="match status" value="1"/>
</dbReference>
<reference evidence="1" key="2">
    <citation type="submission" date="2022-01" db="EMBL/GenBank/DDBJ databases">
        <authorList>
            <person name="Yamashiro T."/>
            <person name="Shiraishi A."/>
            <person name="Satake H."/>
            <person name="Nakayama K."/>
        </authorList>
    </citation>
    <scope>NUCLEOTIDE SEQUENCE</scope>
</reference>
<evidence type="ECO:0000313" key="1">
    <source>
        <dbReference type="EMBL" id="GJT83910.1"/>
    </source>
</evidence>
<name>A0ABQ5H992_9ASTR</name>
<keyword evidence="2" id="KW-1185">Reference proteome</keyword>
<proteinExistence type="predicted"/>
<accession>A0ABQ5H992</accession>